<feature type="region of interest" description="Disordered" evidence="1">
    <location>
        <begin position="975"/>
        <end position="1011"/>
    </location>
</feature>
<feature type="compositionally biased region" description="Low complexity" evidence="1">
    <location>
        <begin position="995"/>
        <end position="1008"/>
    </location>
</feature>
<dbReference type="Proteomes" id="UP001215598">
    <property type="component" value="Unassembled WGS sequence"/>
</dbReference>
<feature type="compositionally biased region" description="Basic and acidic residues" evidence="1">
    <location>
        <begin position="301"/>
        <end position="317"/>
    </location>
</feature>
<feature type="region of interest" description="Disordered" evidence="1">
    <location>
        <begin position="1307"/>
        <end position="1330"/>
    </location>
</feature>
<feature type="compositionally biased region" description="Low complexity" evidence="1">
    <location>
        <begin position="1605"/>
        <end position="1623"/>
    </location>
</feature>
<name>A0AAD7KIT7_9AGAR</name>
<feature type="region of interest" description="Disordered" evidence="1">
    <location>
        <begin position="1599"/>
        <end position="1641"/>
    </location>
</feature>
<feature type="compositionally biased region" description="Low complexity" evidence="1">
    <location>
        <begin position="1946"/>
        <end position="1963"/>
    </location>
</feature>
<organism evidence="2 3">
    <name type="scientific">Mycena metata</name>
    <dbReference type="NCBI Taxonomy" id="1033252"/>
    <lineage>
        <taxon>Eukaryota</taxon>
        <taxon>Fungi</taxon>
        <taxon>Dikarya</taxon>
        <taxon>Basidiomycota</taxon>
        <taxon>Agaricomycotina</taxon>
        <taxon>Agaricomycetes</taxon>
        <taxon>Agaricomycetidae</taxon>
        <taxon>Agaricales</taxon>
        <taxon>Marasmiineae</taxon>
        <taxon>Mycenaceae</taxon>
        <taxon>Mycena</taxon>
    </lineage>
</organism>
<evidence type="ECO:0000313" key="3">
    <source>
        <dbReference type="Proteomes" id="UP001215598"/>
    </source>
</evidence>
<feature type="region of interest" description="Disordered" evidence="1">
    <location>
        <begin position="677"/>
        <end position="696"/>
    </location>
</feature>
<feature type="compositionally biased region" description="Basic and acidic residues" evidence="1">
    <location>
        <begin position="454"/>
        <end position="495"/>
    </location>
</feature>
<accession>A0AAD7KIT7</accession>
<evidence type="ECO:0000256" key="1">
    <source>
        <dbReference type="SAM" id="MobiDB-lite"/>
    </source>
</evidence>
<protein>
    <submittedName>
        <fullName evidence="2">Uncharacterized protein</fullName>
    </submittedName>
</protein>
<feature type="region of interest" description="Disordered" evidence="1">
    <location>
        <begin position="194"/>
        <end position="214"/>
    </location>
</feature>
<feature type="compositionally biased region" description="Low complexity" evidence="1">
    <location>
        <begin position="1054"/>
        <end position="1071"/>
    </location>
</feature>
<feature type="region of interest" description="Disordered" evidence="1">
    <location>
        <begin position="1804"/>
        <end position="1843"/>
    </location>
</feature>
<feature type="region of interest" description="Disordered" evidence="1">
    <location>
        <begin position="300"/>
        <end position="372"/>
    </location>
</feature>
<feature type="region of interest" description="Disordered" evidence="1">
    <location>
        <begin position="1054"/>
        <end position="1122"/>
    </location>
</feature>
<feature type="compositionally biased region" description="Pro residues" evidence="1">
    <location>
        <begin position="886"/>
        <end position="899"/>
    </location>
</feature>
<feature type="compositionally biased region" description="Acidic residues" evidence="1">
    <location>
        <begin position="837"/>
        <end position="850"/>
    </location>
</feature>
<evidence type="ECO:0000313" key="2">
    <source>
        <dbReference type="EMBL" id="KAJ7785840.1"/>
    </source>
</evidence>
<feature type="compositionally biased region" description="Polar residues" evidence="1">
    <location>
        <begin position="733"/>
        <end position="742"/>
    </location>
</feature>
<feature type="compositionally biased region" description="Low complexity" evidence="1">
    <location>
        <begin position="756"/>
        <end position="768"/>
    </location>
</feature>
<feature type="region of interest" description="Disordered" evidence="1">
    <location>
        <begin position="242"/>
        <end position="280"/>
    </location>
</feature>
<feature type="compositionally biased region" description="Basic and acidic residues" evidence="1">
    <location>
        <begin position="333"/>
        <end position="358"/>
    </location>
</feature>
<feature type="region of interest" description="Disordered" evidence="1">
    <location>
        <begin position="396"/>
        <end position="567"/>
    </location>
</feature>
<reference evidence="2" key="1">
    <citation type="submission" date="2023-03" db="EMBL/GenBank/DDBJ databases">
        <title>Massive genome expansion in bonnet fungi (Mycena s.s.) driven by repeated elements and novel gene families across ecological guilds.</title>
        <authorList>
            <consortium name="Lawrence Berkeley National Laboratory"/>
            <person name="Harder C.B."/>
            <person name="Miyauchi S."/>
            <person name="Viragh M."/>
            <person name="Kuo A."/>
            <person name="Thoen E."/>
            <person name="Andreopoulos B."/>
            <person name="Lu D."/>
            <person name="Skrede I."/>
            <person name="Drula E."/>
            <person name="Henrissat B."/>
            <person name="Morin E."/>
            <person name="Kohler A."/>
            <person name="Barry K."/>
            <person name="LaButti K."/>
            <person name="Morin E."/>
            <person name="Salamov A."/>
            <person name="Lipzen A."/>
            <person name="Mereny Z."/>
            <person name="Hegedus B."/>
            <person name="Baldrian P."/>
            <person name="Stursova M."/>
            <person name="Weitz H."/>
            <person name="Taylor A."/>
            <person name="Grigoriev I.V."/>
            <person name="Nagy L.G."/>
            <person name="Martin F."/>
            <person name="Kauserud H."/>
        </authorList>
    </citation>
    <scope>NUCLEOTIDE SEQUENCE</scope>
    <source>
        <strain evidence="2">CBHHK182m</strain>
    </source>
</reference>
<feature type="compositionally biased region" description="Low complexity" evidence="1">
    <location>
        <begin position="396"/>
        <end position="405"/>
    </location>
</feature>
<feature type="region of interest" description="Disordered" evidence="1">
    <location>
        <begin position="1413"/>
        <end position="1438"/>
    </location>
</feature>
<feature type="compositionally biased region" description="Low complexity" evidence="1">
    <location>
        <begin position="201"/>
        <end position="214"/>
    </location>
</feature>
<comment type="caution">
    <text evidence="2">The sequence shown here is derived from an EMBL/GenBank/DDBJ whole genome shotgun (WGS) entry which is preliminary data.</text>
</comment>
<feature type="compositionally biased region" description="Polar residues" evidence="1">
    <location>
        <begin position="1629"/>
        <end position="1641"/>
    </location>
</feature>
<keyword evidence="3" id="KW-1185">Reference proteome</keyword>
<proteinExistence type="predicted"/>
<feature type="region of interest" description="Disordered" evidence="1">
    <location>
        <begin position="614"/>
        <end position="649"/>
    </location>
</feature>
<feature type="compositionally biased region" description="Low complexity" evidence="1">
    <location>
        <begin position="428"/>
        <end position="451"/>
    </location>
</feature>
<gene>
    <name evidence="2" type="ORF">B0H16DRAFT_1354701</name>
</gene>
<sequence length="1963" mass="210372">MSSNVPSIRLIVPTPDVSAYADPNASTSITISPGRAPSRKKSSVSVLGRGIFGNGGPTPYNTTRDFSDIVRRVGGDSSGSVTGMVAVKRDGGEGMILIKKKVKTRGRVDGVFPLADATNVNAAGGVRPITASIEPVRSESRQENRQEGKWWNLTRGRKDTGGSAKDASGSVSGVLGFVRRAMAVYSRVDTAEYANPAPRGTTSSEFTRSTSTTAGTATSMSAALVGSGILLGAPASTLGRAPTPVALSRAPTPVPGPRSGTPTAGGLLAPPGALPPGAKDKEGSIALRAMRSVRSMARLGTWDREEDEKKEGKKDGEAEGTATVRVKKKVKAKVKEEGAVSKEEKKEKKEREKREKELSGSSFEVGALSTSPVQRKRSILGLGLGKGVFVAATTSNAAQSSASAAGVDPKRLSADDVPGNVRRESTNSSLRPLSVLSSGSSAGSRVSSGSSIRWAEDVVDRVRGKRSEADKEKKLEKEAKKATERESRRTSEGRRRTPLSDVFPGLSRRSSGAESSHSGHSHGPPMLTVEEATTDGHGHGGEEEESVAGSYEIVSATPVKRPRTRPVSDEMIANAKARPRGIIEDAPADGILTLLDAATNDLAQLITHLNLDATPGTPSPAKGAFVPRKEWQDSPTGKSRTLRPTAGSVSSLRPYAARAGSTGPAAMLGQQIAPWPTTLREASPPPAAASPSDATFKRMHRRTMTPTPEPDPEPVFHPLRLRPSRIRPALSVATNTSASPPLSSDDHVPIDMRAPSSLTFGSRSSSGSVDDAEALRARGLPPVFTRGHARNRSSLLPDAPSPKSSRGSTQGMPLARETKRVLGMRGTMGGSDKSGYEEQELDASDPDSDIPNELQVLLSASRATSPVDDTLSFRPPPPQNTRLPSPGLPPHVPLPISPLPPQLELPVFHVEPADDDTHHAYMDEGSSEEDTKKSFDFTGELQKLNESGGSDRRSFVEQLENAFKTPAKLDLRGLLTADIPPPLPPMPVNLQQDMSGSSATSSEQASSSDFLVPRSISRLVDMKEPSIAVSSDSDTSMDIDGYAVSAIVDLKEPTLLPGSDSLTSDDSLGPPRAFRSGPSNGQLNVKFKFGGDLPAEEEEQKPRKPPASKKPLTLSDIIPPPSHLRAQSLSSLLEEDDSVLKSIFANAADIQLPRPRVNSDSSARFALENARNSVMSVHSRTHSRPPSGISFTGFDSFEEVRRGFEFHNNRPAFYPPPVASNRRAPHMKQDSLFSIASVSSYGNLTKDGAPDPFEYGLPMPSLRERPSSEDLSISMSINVDDTFAFLGRDPQRRQRVASDASSFYFKAPAQPSARGHRRRESNMSVSSQGPPISFYNYNRSFGNHRLSENDTSTSGSSLAHQYAAYGADGGRAAWAKHRQDSSVDSMLSDFSVARLGRPGVGEKMFDTAGGMPLRAISASPPESHSGRNNRSSFDSIIDEERRSSMEDSLFEKTGHRSSMSSDSVFGYDELHPPNGHLLPPHQFRPLSVLSMNTSIHSPMKEDDTMISMLGGGHVRRRSIGSTFEASPCVRVEKRKHAAYHEDEDGPNKARIVTKASIASTSSSKFGDERMIKARQGLLVRQSLEESALVAAGEDVSFFHPAPVFSRPSPNSRSRSSTITTSSSGAETPPLSSAEDSMSDGSQFSIDMSQVNVILSNSTHPMSSTARDRVRARARGQGHRRRVSVAQARASRSSVYETIQEELASPAPSSIGSKKSSSPTALQGVFIVNADAGSVDLTPGRGWDDEHGIVLRRYYALRHEAEDTVTESRRMWSDTSFSRAVLQDFLPPKNPAGMQALLQHSVQTYGPLPSELGPRRVRSRTQSRASPYPRQAQSPSSPERRASPAELNRAFISNHALRALELKSNVDVPMPPPPVLSPKRENAWGLAPNARPRVASAARRSALGWAKRSTKASTDLKENNTSMSGMSFMMTPGESLRINRPRPRGRPTPARAGAATPRQAIAAI</sequence>
<feature type="region of interest" description="Disordered" evidence="1">
    <location>
        <begin position="1904"/>
        <end position="1963"/>
    </location>
</feature>
<feature type="compositionally biased region" description="Low complexity" evidence="1">
    <location>
        <begin position="507"/>
        <end position="523"/>
    </location>
</feature>
<feature type="region of interest" description="Disordered" evidence="1">
    <location>
        <begin position="1656"/>
        <end position="1688"/>
    </location>
</feature>
<feature type="compositionally biased region" description="Polar residues" evidence="1">
    <location>
        <begin position="802"/>
        <end position="811"/>
    </location>
</feature>
<dbReference type="EMBL" id="JARKIB010000001">
    <property type="protein sequence ID" value="KAJ7785840.1"/>
    <property type="molecule type" value="Genomic_DNA"/>
</dbReference>
<feature type="compositionally biased region" description="Basic residues" evidence="1">
    <location>
        <begin position="1671"/>
        <end position="1682"/>
    </location>
</feature>
<feature type="compositionally biased region" description="Low complexity" evidence="1">
    <location>
        <begin position="260"/>
        <end position="277"/>
    </location>
</feature>
<feature type="compositionally biased region" description="Polar residues" evidence="1">
    <location>
        <begin position="1420"/>
        <end position="1434"/>
    </location>
</feature>
<feature type="region of interest" description="Disordered" evidence="1">
    <location>
        <begin position="733"/>
        <end position="899"/>
    </location>
</feature>